<dbReference type="PANTHER" id="PTHR43364:SF5">
    <property type="entry name" value="REDUCTASE"/>
    <property type="match status" value="1"/>
</dbReference>
<dbReference type="InterPro" id="IPR036812">
    <property type="entry name" value="NAD(P)_OxRdtase_dom_sf"/>
</dbReference>
<dbReference type="GO" id="GO:0005829">
    <property type="term" value="C:cytosol"/>
    <property type="evidence" value="ECO:0007669"/>
    <property type="project" value="UniProtKB-ARBA"/>
</dbReference>
<accession>A0A7X2H876</accession>
<comment type="caution">
    <text evidence="3">The sequence shown here is derived from an EMBL/GenBank/DDBJ whole genome shotgun (WGS) entry which is preliminary data.</text>
</comment>
<dbReference type="Pfam" id="PF00248">
    <property type="entry name" value="Aldo_ket_red"/>
    <property type="match status" value="1"/>
</dbReference>
<keyword evidence="4" id="KW-1185">Reference proteome</keyword>
<proteinExistence type="predicted"/>
<dbReference type="EMBL" id="WJXB01000008">
    <property type="protein sequence ID" value="MRN55331.1"/>
    <property type="molecule type" value="Genomic_DNA"/>
</dbReference>
<dbReference type="PANTHER" id="PTHR43364">
    <property type="entry name" value="NADH-SPECIFIC METHYLGLYOXAL REDUCTASE-RELATED"/>
    <property type="match status" value="1"/>
</dbReference>
<evidence type="ECO:0000313" key="4">
    <source>
        <dbReference type="Proteomes" id="UP000463051"/>
    </source>
</evidence>
<dbReference type="GO" id="GO:0016491">
    <property type="term" value="F:oxidoreductase activity"/>
    <property type="evidence" value="ECO:0007669"/>
    <property type="project" value="UniProtKB-KW"/>
</dbReference>
<dbReference type="CDD" id="cd19087">
    <property type="entry name" value="AKR_AKR12A1_B1_C1"/>
    <property type="match status" value="1"/>
</dbReference>
<evidence type="ECO:0000256" key="1">
    <source>
        <dbReference type="ARBA" id="ARBA00023002"/>
    </source>
</evidence>
<dbReference type="SUPFAM" id="SSF51430">
    <property type="entry name" value="NAD(P)-linked oxidoreductase"/>
    <property type="match status" value="1"/>
</dbReference>
<name>A0A7X2H876_9BACL</name>
<organism evidence="3 4">
    <name type="scientific">Paenibacillus monticola</name>
    <dbReference type="NCBI Taxonomy" id="2666075"/>
    <lineage>
        <taxon>Bacteria</taxon>
        <taxon>Bacillati</taxon>
        <taxon>Bacillota</taxon>
        <taxon>Bacilli</taxon>
        <taxon>Bacillales</taxon>
        <taxon>Paenibacillaceae</taxon>
        <taxon>Paenibacillus</taxon>
    </lineage>
</organism>
<keyword evidence="1" id="KW-0560">Oxidoreductase</keyword>
<feature type="domain" description="NADP-dependent oxidoreductase" evidence="2">
    <location>
        <begin position="16"/>
        <end position="307"/>
    </location>
</feature>
<evidence type="ECO:0000259" key="2">
    <source>
        <dbReference type="Pfam" id="PF00248"/>
    </source>
</evidence>
<sequence length="325" mass="35711">MKYVNLGRTGLKVSQLCLGTMNFGQSTDEKEAFRIMDAALDAGVNFFDTANGYGGEKRGHTEEIIGKWFAKGGNRRERVVLATKVYGDMQDPNDGPNSESGLSAYKIRRHLEGSLRRLKTDHIELYQMHHVDLSVSWDELWEVFQSFVQKGTVDYIGSSNFAGWHLTLAQAEAKARNLLGLVSEQHKYSLLCREPELEVLPAAKHHGIGVVAWSPLAGGLLGENALNPQKGSRSAQETNAIEARRPQLERFAALCSDLGETQSNVALAWLLANPAMTAPIIGPRTQEQLVNSLRAVEIVLAEATMVELSNIFPGPGKPAPEAYAW</sequence>
<dbReference type="InterPro" id="IPR050523">
    <property type="entry name" value="AKR_Detox_Biosynth"/>
</dbReference>
<evidence type="ECO:0000313" key="3">
    <source>
        <dbReference type="EMBL" id="MRN55331.1"/>
    </source>
</evidence>
<dbReference type="InterPro" id="IPR023210">
    <property type="entry name" value="NADP_OxRdtase_dom"/>
</dbReference>
<protein>
    <submittedName>
        <fullName evidence="3">Aldo/keto reductase</fullName>
    </submittedName>
</protein>
<gene>
    <name evidence="3" type="ORF">GJB61_20320</name>
</gene>
<dbReference type="FunFam" id="3.20.20.100:FF:000004">
    <property type="entry name" value="Oxidoreductase, aldo/keto reductase"/>
    <property type="match status" value="1"/>
</dbReference>
<dbReference type="Proteomes" id="UP000463051">
    <property type="component" value="Unassembled WGS sequence"/>
</dbReference>
<reference evidence="3 4" key="1">
    <citation type="submission" date="2019-11" db="EMBL/GenBank/DDBJ databases">
        <title>Paenibacillus monticola sp. nov., a novel PGPR strain isolated from mountain sample in China.</title>
        <authorList>
            <person name="Zhao Q."/>
            <person name="Li H.-P."/>
            <person name="Zhang J.-L."/>
        </authorList>
    </citation>
    <scope>NUCLEOTIDE SEQUENCE [LARGE SCALE GENOMIC DNA]</scope>
    <source>
        <strain evidence="3 4">LC-T2</strain>
    </source>
</reference>
<dbReference type="AlphaFoldDB" id="A0A7X2H876"/>
<dbReference type="RefSeq" id="WP_154120841.1">
    <property type="nucleotide sequence ID" value="NZ_WJXB01000008.1"/>
</dbReference>
<dbReference type="Gene3D" id="3.20.20.100">
    <property type="entry name" value="NADP-dependent oxidoreductase domain"/>
    <property type="match status" value="1"/>
</dbReference>